<evidence type="ECO:0000313" key="2">
    <source>
        <dbReference type="EMBL" id="EAS01184.2"/>
    </source>
</evidence>
<dbReference type="AlphaFoldDB" id="I7LW91"/>
<proteinExistence type="predicted"/>
<dbReference type="InterPro" id="IPR011989">
    <property type="entry name" value="ARM-like"/>
</dbReference>
<dbReference type="InterPro" id="IPR016024">
    <property type="entry name" value="ARM-type_fold"/>
</dbReference>
<name>I7LW91_TETTS</name>
<sequence length="318" mass="36548">MEIEQSAAYEELVKNYQRDINCLVDDDRNLRKKGLTTILKQTFAASTPTRELLQFFQINVLKNLLRTIDDQIEKNRELAQNIIQQFCIRSKESVDLVDKEVTQQILQKLCSRVNTIPYAEQSEEIRLLITQNMIELVKLFSQHFVPIVGDFAVAVSRLLQDQYPEVKKTGATLVEECSKQLKQYIGHHGLQIAKSLAKNFEHQHSKVRKVTIQALTTFLLCEGAGCLYEHVNASYNKVINDKINEVRKTAYESVAQLLNSFSVPNLRNFESDLVLLLLNSLSDEVQENIQLGQKLIEECGMSRMRLAIENNEKVDQYI</sequence>
<gene>
    <name evidence="2" type="ORF">TTHERM_00317480</name>
</gene>
<dbReference type="Proteomes" id="UP000009168">
    <property type="component" value="Unassembled WGS sequence"/>
</dbReference>
<dbReference type="GeneID" id="7838310"/>
<dbReference type="PANTHER" id="PTHR16216">
    <property type="entry name" value="DYNEIN ASSEMBLY FACTOR 5, AXONEMAL"/>
    <property type="match status" value="1"/>
</dbReference>
<reference evidence="3" key="1">
    <citation type="journal article" date="2006" name="PLoS Biol.">
        <title>Macronuclear genome sequence of the ciliate Tetrahymena thermophila, a model eukaryote.</title>
        <authorList>
            <person name="Eisen J.A."/>
            <person name="Coyne R.S."/>
            <person name="Wu M."/>
            <person name="Wu D."/>
            <person name="Thiagarajan M."/>
            <person name="Wortman J.R."/>
            <person name="Badger J.H."/>
            <person name="Ren Q."/>
            <person name="Amedeo P."/>
            <person name="Jones K.M."/>
            <person name="Tallon L.J."/>
            <person name="Delcher A.L."/>
            <person name="Salzberg S.L."/>
            <person name="Silva J.C."/>
            <person name="Haas B.J."/>
            <person name="Majoros W.H."/>
            <person name="Farzad M."/>
            <person name="Carlton J.M."/>
            <person name="Smith R.K. Jr."/>
            <person name="Garg J."/>
            <person name="Pearlman R.E."/>
            <person name="Karrer K.M."/>
            <person name="Sun L."/>
            <person name="Manning G."/>
            <person name="Elde N.C."/>
            <person name="Turkewitz A.P."/>
            <person name="Asai D.J."/>
            <person name="Wilkes D.E."/>
            <person name="Wang Y."/>
            <person name="Cai H."/>
            <person name="Collins K."/>
            <person name="Stewart B.A."/>
            <person name="Lee S.R."/>
            <person name="Wilamowska K."/>
            <person name="Weinberg Z."/>
            <person name="Ruzzo W.L."/>
            <person name="Wloga D."/>
            <person name="Gaertig J."/>
            <person name="Frankel J."/>
            <person name="Tsao C.-C."/>
            <person name="Gorovsky M.A."/>
            <person name="Keeling P.J."/>
            <person name="Waller R.F."/>
            <person name="Patron N.J."/>
            <person name="Cherry J.M."/>
            <person name="Stover N.A."/>
            <person name="Krieger C.J."/>
            <person name="del Toro C."/>
            <person name="Ryder H.F."/>
            <person name="Williamson S.C."/>
            <person name="Barbeau R.A."/>
            <person name="Hamilton E.P."/>
            <person name="Orias E."/>
        </authorList>
    </citation>
    <scope>NUCLEOTIDE SEQUENCE [LARGE SCALE GENOMIC DNA]</scope>
    <source>
        <strain evidence="3">SB210</strain>
    </source>
</reference>
<dbReference type="InterPro" id="IPR057978">
    <property type="entry name" value="TPR_DAAF5"/>
</dbReference>
<dbReference type="RefSeq" id="XP_001021429.2">
    <property type="nucleotide sequence ID" value="XM_001021429.3"/>
</dbReference>
<dbReference type="InterPro" id="IPR052623">
    <property type="entry name" value="DAAF5"/>
</dbReference>
<protein>
    <recommendedName>
        <fullName evidence="1">Dynein axonemal assembly factor 5 TPR repeats domain-containing protein</fullName>
    </recommendedName>
</protein>
<dbReference type="eggNOG" id="ENOG502QRXT">
    <property type="taxonomic scope" value="Eukaryota"/>
</dbReference>
<dbReference type="Pfam" id="PF25757">
    <property type="entry name" value="TPR_DNAAF5"/>
    <property type="match status" value="1"/>
</dbReference>
<dbReference type="Gene3D" id="1.25.10.10">
    <property type="entry name" value="Leucine-rich Repeat Variant"/>
    <property type="match status" value="1"/>
</dbReference>
<dbReference type="OrthoDB" id="413572at2759"/>
<dbReference type="PANTHER" id="PTHR16216:SF2">
    <property type="entry name" value="DYNEIN AXONEMAL ASSEMBLY FACTOR 5"/>
    <property type="match status" value="1"/>
</dbReference>
<dbReference type="OMA" id="DLHNQHF"/>
<feature type="domain" description="Dynein axonemal assembly factor 5 TPR repeats" evidence="1">
    <location>
        <begin position="22"/>
        <end position="304"/>
    </location>
</feature>
<accession>I7LW91</accession>
<dbReference type="EMBL" id="GG662605">
    <property type="protein sequence ID" value="EAS01184.2"/>
    <property type="molecule type" value="Genomic_DNA"/>
</dbReference>
<dbReference type="HOGENOM" id="CLU_875741_0_0_1"/>
<keyword evidence="3" id="KW-1185">Reference proteome</keyword>
<organism evidence="2 3">
    <name type="scientific">Tetrahymena thermophila (strain SB210)</name>
    <dbReference type="NCBI Taxonomy" id="312017"/>
    <lineage>
        <taxon>Eukaryota</taxon>
        <taxon>Sar</taxon>
        <taxon>Alveolata</taxon>
        <taxon>Ciliophora</taxon>
        <taxon>Intramacronucleata</taxon>
        <taxon>Oligohymenophorea</taxon>
        <taxon>Hymenostomatida</taxon>
        <taxon>Tetrahymenina</taxon>
        <taxon>Tetrahymenidae</taxon>
        <taxon>Tetrahymena</taxon>
    </lineage>
</organism>
<dbReference type="InParanoid" id="I7LW91"/>
<evidence type="ECO:0000259" key="1">
    <source>
        <dbReference type="Pfam" id="PF25757"/>
    </source>
</evidence>
<evidence type="ECO:0000313" key="3">
    <source>
        <dbReference type="Proteomes" id="UP000009168"/>
    </source>
</evidence>
<dbReference type="KEGG" id="tet:TTHERM_00317480"/>
<dbReference type="SUPFAM" id="SSF48371">
    <property type="entry name" value="ARM repeat"/>
    <property type="match status" value="1"/>
</dbReference>